<proteinExistence type="predicted"/>
<reference evidence="1 2" key="1">
    <citation type="submission" date="2013-12" db="EMBL/GenBank/DDBJ databases">
        <title>Draft genome sequence of Caloranaerobacter sp. H53214.</title>
        <authorList>
            <person name="Jiang L.J."/>
            <person name="Shao Z.Z."/>
            <person name="Long M.N."/>
        </authorList>
    </citation>
    <scope>NUCLEOTIDE SEQUENCE [LARGE SCALE GENOMIC DNA]</scope>
    <source>
        <strain evidence="1 2">H53214</strain>
    </source>
</reference>
<dbReference type="AlphaFoldDB" id="A0A096DJH0"/>
<name>A0A096DJH0_9FIRM</name>
<protein>
    <submittedName>
        <fullName evidence="1">Uncharacterized protein</fullName>
    </submittedName>
</protein>
<dbReference type="EMBL" id="AZTB01000116">
    <property type="protein sequence ID" value="KGG79436.1"/>
    <property type="molecule type" value="Genomic_DNA"/>
</dbReference>
<dbReference type="Proteomes" id="UP000029622">
    <property type="component" value="Unassembled WGS sequence"/>
</dbReference>
<evidence type="ECO:0000313" key="1">
    <source>
        <dbReference type="EMBL" id="KGG79436.1"/>
    </source>
</evidence>
<gene>
    <name evidence="1" type="ORF">Y919_12090</name>
</gene>
<organism evidence="1 2">
    <name type="scientific">Caloranaerobacter azorensis H53214</name>
    <dbReference type="NCBI Taxonomy" id="1156417"/>
    <lineage>
        <taxon>Bacteria</taxon>
        <taxon>Bacillati</taxon>
        <taxon>Bacillota</taxon>
        <taxon>Tissierellia</taxon>
        <taxon>Tissierellales</taxon>
        <taxon>Thermohalobacteraceae</taxon>
        <taxon>Caloranaerobacter</taxon>
    </lineage>
</organism>
<comment type="caution">
    <text evidence="1">The sequence shown here is derived from an EMBL/GenBank/DDBJ whole genome shotgun (WGS) entry which is preliminary data.</text>
</comment>
<accession>A0A096DJH0</accession>
<evidence type="ECO:0000313" key="2">
    <source>
        <dbReference type="Proteomes" id="UP000029622"/>
    </source>
</evidence>
<sequence length="61" mass="6812">MALLNMIFLRLFLGIGPESITITTLSKNFDLRAIIVLQKNTILIHQKTLQQVKGCLSPVGF</sequence>